<proteinExistence type="predicted"/>
<feature type="non-terminal residue" evidence="1">
    <location>
        <position position="71"/>
    </location>
</feature>
<dbReference type="Proteomes" id="UP000749646">
    <property type="component" value="Unassembled WGS sequence"/>
</dbReference>
<name>A0A9P6ILT0_9FUNG</name>
<keyword evidence="2" id="KW-1185">Reference proteome</keyword>
<dbReference type="OrthoDB" id="2445919at2759"/>
<evidence type="ECO:0000313" key="1">
    <source>
        <dbReference type="EMBL" id="KAF9937080.1"/>
    </source>
</evidence>
<organism evidence="1 2">
    <name type="scientific">Modicella reniformis</name>
    <dbReference type="NCBI Taxonomy" id="1440133"/>
    <lineage>
        <taxon>Eukaryota</taxon>
        <taxon>Fungi</taxon>
        <taxon>Fungi incertae sedis</taxon>
        <taxon>Mucoromycota</taxon>
        <taxon>Mortierellomycotina</taxon>
        <taxon>Mortierellomycetes</taxon>
        <taxon>Mortierellales</taxon>
        <taxon>Mortierellaceae</taxon>
        <taxon>Modicella</taxon>
    </lineage>
</organism>
<accession>A0A9P6ILT0</accession>
<protein>
    <submittedName>
        <fullName evidence="1">Uncharacterized protein</fullName>
    </submittedName>
</protein>
<gene>
    <name evidence="1" type="ORF">BGZ65_001828</name>
</gene>
<dbReference type="AlphaFoldDB" id="A0A9P6ILT0"/>
<dbReference type="EMBL" id="JAAAHW010009719">
    <property type="protein sequence ID" value="KAF9937080.1"/>
    <property type="molecule type" value="Genomic_DNA"/>
</dbReference>
<sequence>MDFKSRKPHRSSKARSAIIDITKAFLDRSSVDAIFPDRSNSMVVRIDPGEVVTAVFCGIDPQTPEQVKNLT</sequence>
<evidence type="ECO:0000313" key="2">
    <source>
        <dbReference type="Proteomes" id="UP000749646"/>
    </source>
</evidence>
<reference evidence="1" key="1">
    <citation type="journal article" date="2020" name="Fungal Divers.">
        <title>Resolving the Mortierellaceae phylogeny through synthesis of multi-gene phylogenetics and phylogenomics.</title>
        <authorList>
            <person name="Vandepol N."/>
            <person name="Liber J."/>
            <person name="Desiro A."/>
            <person name="Na H."/>
            <person name="Kennedy M."/>
            <person name="Barry K."/>
            <person name="Grigoriev I.V."/>
            <person name="Miller A.N."/>
            <person name="O'Donnell K."/>
            <person name="Stajich J.E."/>
            <person name="Bonito G."/>
        </authorList>
    </citation>
    <scope>NUCLEOTIDE SEQUENCE</scope>
    <source>
        <strain evidence="1">MES-2147</strain>
    </source>
</reference>
<comment type="caution">
    <text evidence="1">The sequence shown here is derived from an EMBL/GenBank/DDBJ whole genome shotgun (WGS) entry which is preliminary data.</text>
</comment>